<dbReference type="EMBL" id="KZ825516">
    <property type="protein sequence ID" value="PYI30371.1"/>
    <property type="molecule type" value="Genomic_DNA"/>
</dbReference>
<reference evidence="2 3" key="1">
    <citation type="submission" date="2018-02" db="EMBL/GenBank/DDBJ databases">
        <title>The genomes of Aspergillus section Nigri reveals drivers in fungal speciation.</title>
        <authorList>
            <consortium name="DOE Joint Genome Institute"/>
            <person name="Vesth T.C."/>
            <person name="Nybo J."/>
            <person name="Theobald S."/>
            <person name="Brandl J."/>
            <person name="Frisvad J.C."/>
            <person name="Nielsen K.F."/>
            <person name="Lyhne E.K."/>
            <person name="Kogle M.E."/>
            <person name="Kuo A."/>
            <person name="Riley R."/>
            <person name="Clum A."/>
            <person name="Nolan M."/>
            <person name="Lipzen A."/>
            <person name="Salamov A."/>
            <person name="Henrissat B."/>
            <person name="Wiebenga A."/>
            <person name="De vries R.P."/>
            <person name="Grigoriev I.V."/>
            <person name="Mortensen U.H."/>
            <person name="Andersen M.R."/>
            <person name="Baker S.E."/>
        </authorList>
    </citation>
    <scope>NUCLEOTIDE SEQUENCE [LARGE SCALE GENOMIC DNA]</scope>
    <source>
        <strain evidence="2 3">CBS 114.80</strain>
    </source>
</reference>
<sequence>MSCAVQCTRRSNSVYHHHHYNLCPDTHNTQNISLTPQNTNSRKPNLPHIIQLNSPTHHQPNHNPNQTQISASKARHAPNPNSPTGPGTVHIQTRSISKPLLYLPKRKKKVVSQTTQRGG</sequence>
<evidence type="ECO:0000313" key="3">
    <source>
        <dbReference type="Proteomes" id="UP000248817"/>
    </source>
</evidence>
<feature type="region of interest" description="Disordered" evidence="1">
    <location>
        <begin position="31"/>
        <end position="97"/>
    </location>
</feature>
<evidence type="ECO:0000313" key="2">
    <source>
        <dbReference type="EMBL" id="PYI30371.1"/>
    </source>
</evidence>
<keyword evidence="3" id="KW-1185">Reference proteome</keyword>
<feature type="compositionally biased region" description="Polar residues" evidence="1">
    <location>
        <begin position="82"/>
        <end position="96"/>
    </location>
</feature>
<dbReference type="Proteomes" id="UP000248817">
    <property type="component" value="Unassembled WGS sequence"/>
</dbReference>
<gene>
    <name evidence="2" type="ORF">BP00DRAFT_205899</name>
</gene>
<feature type="compositionally biased region" description="Polar residues" evidence="1">
    <location>
        <begin position="31"/>
        <end position="43"/>
    </location>
</feature>
<dbReference type="AlphaFoldDB" id="A0A2V5I2Q8"/>
<feature type="compositionally biased region" description="Polar residues" evidence="1">
    <location>
        <begin position="51"/>
        <end position="71"/>
    </location>
</feature>
<protein>
    <submittedName>
        <fullName evidence="2">Uncharacterized protein</fullName>
    </submittedName>
</protein>
<evidence type="ECO:0000256" key="1">
    <source>
        <dbReference type="SAM" id="MobiDB-lite"/>
    </source>
</evidence>
<name>A0A2V5I2Q8_9EURO</name>
<organism evidence="2 3">
    <name type="scientific">Aspergillus indologenus CBS 114.80</name>
    <dbReference type="NCBI Taxonomy" id="1450541"/>
    <lineage>
        <taxon>Eukaryota</taxon>
        <taxon>Fungi</taxon>
        <taxon>Dikarya</taxon>
        <taxon>Ascomycota</taxon>
        <taxon>Pezizomycotina</taxon>
        <taxon>Eurotiomycetes</taxon>
        <taxon>Eurotiomycetidae</taxon>
        <taxon>Eurotiales</taxon>
        <taxon>Aspergillaceae</taxon>
        <taxon>Aspergillus</taxon>
        <taxon>Aspergillus subgen. Circumdati</taxon>
    </lineage>
</organism>
<accession>A0A2V5I2Q8</accession>
<proteinExistence type="predicted"/>